<dbReference type="PANTHER" id="PTHR46708:SF2">
    <property type="entry name" value="FIBRONECTIN TYPE-III DOMAIN-CONTAINING PROTEIN"/>
    <property type="match status" value="1"/>
</dbReference>
<evidence type="ECO:0000313" key="5">
    <source>
        <dbReference type="Proteomes" id="UP000001554"/>
    </source>
</evidence>
<dbReference type="Gene3D" id="3.40.50.10140">
    <property type="entry name" value="Toll/interleukin-1 receptor homology (TIR) domain"/>
    <property type="match status" value="1"/>
</dbReference>
<dbReference type="Pfam" id="PF00041">
    <property type="entry name" value="fn3"/>
    <property type="match status" value="2"/>
</dbReference>
<feature type="compositionally biased region" description="Basic and acidic residues" evidence="2">
    <location>
        <begin position="467"/>
        <end position="492"/>
    </location>
</feature>
<dbReference type="InterPro" id="IPR013783">
    <property type="entry name" value="Ig-like_fold"/>
</dbReference>
<dbReference type="KEGG" id="bfo:118411929"/>
<feature type="region of interest" description="Disordered" evidence="2">
    <location>
        <begin position="421"/>
        <end position="503"/>
    </location>
</feature>
<evidence type="ECO:0000259" key="3">
    <source>
        <dbReference type="PROSITE" id="PS50104"/>
    </source>
</evidence>
<dbReference type="InterPro" id="IPR035897">
    <property type="entry name" value="Toll_tir_struct_dom_sf"/>
</dbReference>
<reference evidence="6" key="2">
    <citation type="submission" date="2025-08" db="UniProtKB">
        <authorList>
            <consortium name="RefSeq"/>
        </authorList>
    </citation>
    <scope>IDENTIFICATION</scope>
    <source>
        <strain evidence="6">S238N-H82</strain>
        <tissue evidence="6">Testes</tissue>
    </source>
</reference>
<dbReference type="SUPFAM" id="SSF52200">
    <property type="entry name" value="Toll/Interleukin receptor TIR domain"/>
    <property type="match status" value="1"/>
</dbReference>
<dbReference type="OrthoDB" id="8963837at2759"/>
<proteinExistence type="predicted"/>
<dbReference type="SUPFAM" id="SSF49265">
    <property type="entry name" value="Fibronectin type III"/>
    <property type="match status" value="1"/>
</dbReference>
<feature type="compositionally biased region" description="Low complexity" evidence="2">
    <location>
        <begin position="440"/>
        <end position="460"/>
    </location>
</feature>
<accession>A0A9J7MK90</accession>
<gene>
    <name evidence="6" type="primary">LOC118411929</name>
</gene>
<dbReference type="Gene3D" id="2.60.40.10">
    <property type="entry name" value="Immunoglobulins"/>
    <property type="match status" value="2"/>
</dbReference>
<dbReference type="InterPro" id="IPR003961">
    <property type="entry name" value="FN3_dom"/>
</dbReference>
<dbReference type="GeneID" id="118411929"/>
<dbReference type="SMART" id="SM00060">
    <property type="entry name" value="FN3"/>
    <property type="match status" value="2"/>
</dbReference>
<dbReference type="InterPro" id="IPR000157">
    <property type="entry name" value="TIR_dom"/>
</dbReference>
<name>A0A9J7MK90_BRAFL</name>
<evidence type="ECO:0000256" key="2">
    <source>
        <dbReference type="SAM" id="MobiDB-lite"/>
    </source>
</evidence>
<sequence length="575" mass="64176">MAAPIQRIQVQPRVGQRSVAPRWIKDDLVPLARYVVTVTTFSGDKTSEECRNAQVIKPHPPQITVNDEDITSNSIHLSWSVSEGSPGETWYKFDEVPEARVKNYIVSISPKHAMPSTVIKTSDEIQDCPAHTFTNLQPGTEYTLTVYVQYIDRSSEVVMTAESECKSWTLPEKPGPLQIEEPSPTTVKVSWSPSNGRVDHYLIEMKSESMTSKGILKKLETKGTTCTFHDVDPFVTYVISVQAIRGLRKSEAAFAEKRPVYEEQQGPLVFISHAGEDKEAFVEPLLAALFEEGLSEGDIFFDKFSIFTGDTIRHEIVSAISNKTLKLFVLVVSKNFFGKNKYWPRLEYELSLKENIPLYPIWLDENDDNFKNFSSFVGEKSSLLKGKRATCVGYTENADDVKKAAREIAFKVSPWLKPRTSTTTAGSEPFVGTLDRYRGPTARVPGAATVPVTTTHPTEGPVDDDIPERGDSKHSCEHRHNEDVPQSHKHGEGTPGQAQGDDDVTRLNKQTQDMEQSGWEVVTLMTNKKTGEKRTIASLACKSFLESNPDMAARFQQFVMTNQSESLDSDGSHTG</sequence>
<evidence type="ECO:0000259" key="4">
    <source>
        <dbReference type="PROSITE" id="PS50853"/>
    </source>
</evidence>
<dbReference type="AlphaFoldDB" id="A0A9J7MK90"/>
<dbReference type="PANTHER" id="PTHR46708">
    <property type="entry name" value="TENASCIN"/>
    <property type="match status" value="1"/>
</dbReference>
<organism evidence="5 6">
    <name type="scientific">Branchiostoma floridae</name>
    <name type="common">Florida lancelet</name>
    <name type="synonym">Amphioxus</name>
    <dbReference type="NCBI Taxonomy" id="7739"/>
    <lineage>
        <taxon>Eukaryota</taxon>
        <taxon>Metazoa</taxon>
        <taxon>Chordata</taxon>
        <taxon>Cephalochordata</taxon>
        <taxon>Leptocardii</taxon>
        <taxon>Amphioxiformes</taxon>
        <taxon>Branchiostomatidae</taxon>
        <taxon>Branchiostoma</taxon>
    </lineage>
</organism>
<keyword evidence="1" id="KW-0677">Repeat</keyword>
<feature type="domain" description="Fibronectin type-III" evidence="4">
    <location>
        <begin position="173"/>
        <end position="265"/>
    </location>
</feature>
<feature type="domain" description="Fibronectin type-III" evidence="4">
    <location>
        <begin position="57"/>
        <end position="172"/>
    </location>
</feature>
<dbReference type="InterPro" id="IPR036116">
    <property type="entry name" value="FN3_sf"/>
</dbReference>
<protein>
    <submittedName>
        <fullName evidence="6">Uncharacterized protein LOC118411929 isoform X1</fullName>
    </submittedName>
</protein>
<dbReference type="PROSITE" id="PS50853">
    <property type="entry name" value="FN3"/>
    <property type="match status" value="2"/>
</dbReference>
<dbReference type="GO" id="GO:0007165">
    <property type="term" value="P:signal transduction"/>
    <property type="evidence" value="ECO:0007669"/>
    <property type="project" value="InterPro"/>
</dbReference>
<dbReference type="CDD" id="cd00063">
    <property type="entry name" value="FN3"/>
    <property type="match status" value="2"/>
</dbReference>
<feature type="domain" description="TIR" evidence="3">
    <location>
        <begin position="265"/>
        <end position="412"/>
    </location>
</feature>
<reference evidence="5" key="1">
    <citation type="journal article" date="2020" name="Nat. Ecol. Evol.">
        <title>Deeply conserved synteny resolves early events in vertebrate evolution.</title>
        <authorList>
            <person name="Simakov O."/>
            <person name="Marletaz F."/>
            <person name="Yue J.X."/>
            <person name="O'Connell B."/>
            <person name="Jenkins J."/>
            <person name="Brandt A."/>
            <person name="Calef R."/>
            <person name="Tung C.H."/>
            <person name="Huang T.K."/>
            <person name="Schmutz J."/>
            <person name="Satoh N."/>
            <person name="Yu J.K."/>
            <person name="Putnam N.H."/>
            <person name="Green R.E."/>
            <person name="Rokhsar D.S."/>
        </authorList>
    </citation>
    <scope>NUCLEOTIDE SEQUENCE [LARGE SCALE GENOMIC DNA]</scope>
    <source>
        <strain evidence="5">S238N-H82</strain>
    </source>
</reference>
<dbReference type="Proteomes" id="UP000001554">
    <property type="component" value="Chromosome 3"/>
</dbReference>
<dbReference type="InterPro" id="IPR050991">
    <property type="entry name" value="ECM_Regulatory_Proteins"/>
</dbReference>
<keyword evidence="5" id="KW-1185">Reference proteome</keyword>
<dbReference type="PROSITE" id="PS50104">
    <property type="entry name" value="TIR"/>
    <property type="match status" value="1"/>
</dbReference>
<evidence type="ECO:0000313" key="6">
    <source>
        <dbReference type="RefSeq" id="XP_035670336.1"/>
    </source>
</evidence>
<dbReference type="RefSeq" id="XP_035670336.1">
    <property type="nucleotide sequence ID" value="XM_035814443.1"/>
</dbReference>
<evidence type="ECO:0000256" key="1">
    <source>
        <dbReference type="ARBA" id="ARBA00022737"/>
    </source>
</evidence>
<dbReference type="Pfam" id="PF13676">
    <property type="entry name" value="TIR_2"/>
    <property type="match status" value="1"/>
</dbReference>